<organism evidence="1 2">
    <name type="scientific">Neotoma lepida</name>
    <name type="common">Desert woodrat</name>
    <dbReference type="NCBI Taxonomy" id="56216"/>
    <lineage>
        <taxon>Eukaryota</taxon>
        <taxon>Metazoa</taxon>
        <taxon>Chordata</taxon>
        <taxon>Craniata</taxon>
        <taxon>Vertebrata</taxon>
        <taxon>Euteleostomi</taxon>
        <taxon>Mammalia</taxon>
        <taxon>Eutheria</taxon>
        <taxon>Euarchontoglires</taxon>
        <taxon>Glires</taxon>
        <taxon>Rodentia</taxon>
        <taxon>Myomorpha</taxon>
        <taxon>Muroidea</taxon>
        <taxon>Cricetidae</taxon>
        <taxon>Neotominae</taxon>
        <taxon>Neotoma</taxon>
    </lineage>
</organism>
<dbReference type="GO" id="GO:0003735">
    <property type="term" value="F:structural constituent of ribosome"/>
    <property type="evidence" value="ECO:0007669"/>
    <property type="project" value="InterPro"/>
</dbReference>
<dbReference type="AlphaFoldDB" id="A0A1A6G1V7"/>
<proteinExistence type="predicted"/>
<dbReference type="SUPFAM" id="SSF54686">
    <property type="entry name" value="Ribosomal protein L16p/L10e"/>
    <property type="match status" value="1"/>
</dbReference>
<dbReference type="PANTHER" id="PTHR11726">
    <property type="entry name" value="60S RIBOSOMAL PROTEIN L10"/>
    <property type="match status" value="1"/>
</dbReference>
<name>A0A1A6G1V7_NEOLE</name>
<protein>
    <recommendedName>
        <fullName evidence="3">Ribosomal protein L10e/L16 domain-containing protein</fullName>
    </recommendedName>
</protein>
<gene>
    <name evidence="1" type="ORF">A6R68_08701</name>
</gene>
<dbReference type="EMBL" id="LZPO01107914">
    <property type="protein sequence ID" value="OBS60173.1"/>
    <property type="molecule type" value="Genomic_DNA"/>
</dbReference>
<feature type="non-terminal residue" evidence="1">
    <location>
        <position position="78"/>
    </location>
</feature>
<evidence type="ECO:0000313" key="1">
    <source>
        <dbReference type="EMBL" id="OBS60173.1"/>
    </source>
</evidence>
<dbReference type="InterPro" id="IPR001197">
    <property type="entry name" value="Ribosomal_uL16_euk_arch"/>
</dbReference>
<dbReference type="OrthoDB" id="10258869at2759"/>
<evidence type="ECO:0008006" key="3">
    <source>
        <dbReference type="Google" id="ProtNLM"/>
    </source>
</evidence>
<sequence>VIISICTNLWNKEHISETFCRAKFKFPGRQKICMSKKWGFTKFDVDEPRTWELRHNSSLITNYKQGNLDSREYCIDRE</sequence>
<comment type="caution">
    <text evidence="1">The sequence shown here is derived from an EMBL/GenBank/DDBJ whole genome shotgun (WGS) entry which is preliminary data.</text>
</comment>
<dbReference type="Gene3D" id="3.90.1170.10">
    <property type="entry name" value="Ribosomal protein L10e/L16"/>
    <property type="match status" value="1"/>
</dbReference>
<evidence type="ECO:0000313" key="2">
    <source>
        <dbReference type="Proteomes" id="UP000092124"/>
    </source>
</evidence>
<feature type="non-terminal residue" evidence="1">
    <location>
        <position position="1"/>
    </location>
</feature>
<dbReference type="STRING" id="56216.A0A1A6G1V7"/>
<accession>A0A1A6G1V7</accession>
<keyword evidence="2" id="KW-1185">Reference proteome</keyword>
<dbReference type="InterPro" id="IPR036920">
    <property type="entry name" value="Ribosomal_uL16_sf"/>
</dbReference>
<dbReference type="GO" id="GO:0005840">
    <property type="term" value="C:ribosome"/>
    <property type="evidence" value="ECO:0007669"/>
    <property type="project" value="InterPro"/>
</dbReference>
<reference evidence="1 2" key="1">
    <citation type="submission" date="2016-06" db="EMBL/GenBank/DDBJ databases">
        <title>The Draft Genome Sequence and Annotation of the Desert Woodrat Neotoma lepida.</title>
        <authorList>
            <person name="Campbell M."/>
            <person name="Oakeson K.F."/>
            <person name="Yandell M."/>
            <person name="Halpert J.R."/>
            <person name="Dearing D."/>
        </authorList>
    </citation>
    <scope>NUCLEOTIDE SEQUENCE [LARGE SCALE GENOMIC DNA]</scope>
    <source>
        <strain evidence="1">417</strain>
        <tissue evidence="1">Liver</tissue>
    </source>
</reference>
<dbReference type="GO" id="GO:0006412">
    <property type="term" value="P:translation"/>
    <property type="evidence" value="ECO:0007669"/>
    <property type="project" value="InterPro"/>
</dbReference>
<dbReference type="Proteomes" id="UP000092124">
    <property type="component" value="Unassembled WGS sequence"/>
</dbReference>